<evidence type="ECO:0000256" key="1">
    <source>
        <dbReference type="ARBA" id="ARBA00004123"/>
    </source>
</evidence>
<dbReference type="PANTHER" id="PTHR22812">
    <property type="entry name" value="CHROMOBOX PROTEIN"/>
    <property type="match status" value="1"/>
</dbReference>
<sequence length="140" mass="15308">MKRGEIGSPAKNTRSKRKTILEGADPFERGLEPAKILGASVNSSGQLTFLMKWKGIDSLDKVSAKVAHIKCPQLVIAFYEERVVFEKKDTAPGSTAAGSDDEQEENDEAQTEVKTEIKTEAEDQNSDNGDDELSVGETYN</sequence>
<evidence type="ECO:0000256" key="2">
    <source>
        <dbReference type="ARBA" id="ARBA00022737"/>
    </source>
</evidence>
<dbReference type="FunCoup" id="A0A6I8V1T6">
    <property type="interactions" value="5"/>
</dbReference>
<evidence type="ECO:0000256" key="4">
    <source>
        <dbReference type="SAM" id="MobiDB-lite"/>
    </source>
</evidence>
<feature type="region of interest" description="Disordered" evidence="4">
    <location>
        <begin position="90"/>
        <end position="140"/>
    </location>
</feature>
<dbReference type="Pfam" id="PF01393">
    <property type="entry name" value="Chromo_shadow"/>
    <property type="match status" value="1"/>
</dbReference>
<evidence type="ECO:0000256" key="3">
    <source>
        <dbReference type="ARBA" id="ARBA00023242"/>
    </source>
</evidence>
<dbReference type="AlphaFoldDB" id="A0A6I8V1T6"/>
<dbReference type="KEGG" id="dpo:6899211"/>
<dbReference type="SUPFAM" id="SSF54160">
    <property type="entry name" value="Chromo domain-like"/>
    <property type="match status" value="1"/>
</dbReference>
<dbReference type="SMART" id="SM00300">
    <property type="entry name" value="ChSh"/>
    <property type="match status" value="1"/>
</dbReference>
<gene>
    <name evidence="7" type="primary">LOC6899211</name>
</gene>
<dbReference type="InterPro" id="IPR008251">
    <property type="entry name" value="Chromo_shadow_dom"/>
</dbReference>
<dbReference type="InterPro" id="IPR000953">
    <property type="entry name" value="Chromo/chromo_shadow_dom"/>
</dbReference>
<evidence type="ECO:0000313" key="7">
    <source>
        <dbReference type="RefSeq" id="XP_002136312.2"/>
    </source>
</evidence>
<dbReference type="InterPro" id="IPR051219">
    <property type="entry name" value="Heterochromatin_chromo-domain"/>
</dbReference>
<feature type="domain" description="Chromo" evidence="5">
    <location>
        <begin position="31"/>
        <end position="90"/>
    </location>
</feature>
<dbReference type="InParanoid" id="A0A6I8V1T6"/>
<dbReference type="RefSeq" id="XP_002136312.2">
    <property type="nucleotide sequence ID" value="XM_002136276.3"/>
</dbReference>
<accession>A0A6I8V1T6</accession>
<proteinExistence type="predicted"/>
<feature type="compositionally biased region" description="Acidic residues" evidence="4">
    <location>
        <begin position="122"/>
        <end position="134"/>
    </location>
</feature>
<dbReference type="GO" id="GO:0005694">
    <property type="term" value="C:chromosome"/>
    <property type="evidence" value="ECO:0007669"/>
    <property type="project" value="UniProtKB-ARBA"/>
</dbReference>
<protein>
    <submittedName>
        <fullName evidence="7">Chromobox protein homolog 5-like</fullName>
    </submittedName>
</protein>
<keyword evidence="2" id="KW-0677">Repeat</keyword>
<dbReference type="GO" id="GO:0005634">
    <property type="term" value="C:nucleus"/>
    <property type="evidence" value="ECO:0007669"/>
    <property type="project" value="UniProtKB-SubCell"/>
</dbReference>
<dbReference type="CDD" id="cd00034">
    <property type="entry name" value="CSD"/>
    <property type="match status" value="1"/>
</dbReference>
<keyword evidence="6" id="KW-1185">Reference proteome</keyword>
<evidence type="ECO:0000313" key="6">
    <source>
        <dbReference type="Proteomes" id="UP000001819"/>
    </source>
</evidence>
<dbReference type="Gene3D" id="2.40.50.40">
    <property type="match status" value="1"/>
</dbReference>
<organism evidence="6 7">
    <name type="scientific">Drosophila pseudoobscura pseudoobscura</name>
    <name type="common">Fruit fly</name>
    <dbReference type="NCBI Taxonomy" id="46245"/>
    <lineage>
        <taxon>Eukaryota</taxon>
        <taxon>Metazoa</taxon>
        <taxon>Ecdysozoa</taxon>
        <taxon>Arthropoda</taxon>
        <taxon>Hexapoda</taxon>
        <taxon>Insecta</taxon>
        <taxon>Pterygota</taxon>
        <taxon>Neoptera</taxon>
        <taxon>Endopterygota</taxon>
        <taxon>Diptera</taxon>
        <taxon>Brachycera</taxon>
        <taxon>Muscomorpha</taxon>
        <taxon>Ephydroidea</taxon>
        <taxon>Drosophilidae</taxon>
        <taxon>Drosophila</taxon>
        <taxon>Sophophora</taxon>
    </lineage>
</organism>
<reference evidence="7" key="1">
    <citation type="submission" date="2025-08" db="UniProtKB">
        <authorList>
            <consortium name="RefSeq"/>
        </authorList>
    </citation>
    <scope>IDENTIFICATION</scope>
    <source>
        <strain evidence="7">MV-25-SWS-2005</strain>
        <tissue evidence="7">Whole body</tissue>
    </source>
</reference>
<feature type="compositionally biased region" description="Acidic residues" evidence="4">
    <location>
        <begin position="99"/>
        <end position="110"/>
    </location>
</feature>
<keyword evidence="3" id="KW-0539">Nucleus</keyword>
<dbReference type="PROSITE" id="PS50013">
    <property type="entry name" value="CHROMO_2"/>
    <property type="match status" value="1"/>
</dbReference>
<dbReference type="InterPro" id="IPR016197">
    <property type="entry name" value="Chromo-like_dom_sf"/>
</dbReference>
<comment type="subcellular location">
    <subcellularLocation>
        <location evidence="1">Nucleus</location>
    </subcellularLocation>
</comment>
<name>A0A6I8V1T6_DROPS</name>
<dbReference type="FunFam" id="2.40.50.40:FF:000031">
    <property type="entry name" value="Heterochromatin protein 1"/>
    <property type="match status" value="1"/>
</dbReference>
<evidence type="ECO:0000259" key="5">
    <source>
        <dbReference type="PROSITE" id="PS50013"/>
    </source>
</evidence>
<feature type="compositionally biased region" description="Basic and acidic residues" evidence="4">
    <location>
        <begin position="111"/>
        <end position="121"/>
    </location>
</feature>
<dbReference type="Proteomes" id="UP000001819">
    <property type="component" value="Chromosome 4"/>
</dbReference>